<dbReference type="SUPFAM" id="SSF82895">
    <property type="entry name" value="TSP-1 type 1 repeat"/>
    <property type="match status" value="1"/>
</dbReference>
<evidence type="ECO:0000256" key="4">
    <source>
        <dbReference type="PIRSR" id="PIRSR601613-1"/>
    </source>
</evidence>
<dbReference type="FunFam" id="2.20.100.10:FF:000001">
    <property type="entry name" value="semaphorin-5A isoform X1"/>
    <property type="match status" value="1"/>
</dbReference>
<dbReference type="Gene3D" id="3.50.50.60">
    <property type="entry name" value="FAD/NAD(P)-binding domain"/>
    <property type="match status" value="1"/>
</dbReference>
<dbReference type="Pfam" id="PF01593">
    <property type="entry name" value="Amino_oxidase"/>
    <property type="match status" value="1"/>
</dbReference>
<dbReference type="SMART" id="SM00209">
    <property type="entry name" value="TSP1"/>
    <property type="match status" value="1"/>
</dbReference>
<keyword evidence="5" id="KW-0285">Flavoprotein</keyword>
<evidence type="ECO:0000313" key="9">
    <source>
        <dbReference type="Proteomes" id="UP000749559"/>
    </source>
</evidence>
<dbReference type="SUPFAM" id="SSF54373">
    <property type="entry name" value="FAD-linked reductases, C-terminal domain"/>
    <property type="match status" value="1"/>
</dbReference>
<evidence type="ECO:0000256" key="2">
    <source>
        <dbReference type="ARBA" id="ARBA00023002"/>
    </source>
</evidence>
<name>A0A8S4Q967_OWEFU</name>
<feature type="domain" description="Amine oxidase" evidence="7">
    <location>
        <begin position="207"/>
        <end position="625"/>
    </location>
</feature>
<dbReference type="Gene3D" id="2.20.100.10">
    <property type="entry name" value="Thrombospondin type-1 (TSP1) repeat"/>
    <property type="match status" value="1"/>
</dbReference>
<sequence>MENTGYELEHPNGEAQQASSTINVPYNSQEDFEKDTTKEKTAPWKNTCLTACLVVTVALLIAALAAFGVVLWRLVEQENNTSTGVNGNWGEWGDWGECNKTCGDGGVRNRSRSCSDPSPEHGGDACPGSGVEHKTCTLPNCSTELDLGEACKPGYTCGDPNAECRDDGDGEKCTCKVTFVQKQFNNVQACTETTTRTASVLILGGGMAGVMAAKTLHEAGITDYIIIEAQPRLGGRISDIKWNGYTLEQGATWIHGLDGNPMWDLAQKYNLSGFITDYEDYIARDANGNDVTEEFDLAYERLLPAQEFEYDLTIDKLENNSSDITKKVALRLGGWSAKSSYDYAAQYYDYDYDYAEDIDILSLRYNLLNTYEDFGDGDYHVLDSRGYRHLVQATADEFLNGTNLMLNKTVSKVDTLPNRVRVTLQSGEKLEASYAIMTFSIGVLQNELITFEPPLSSKKNEAIHSFQLSPYKRTVLKFPYAFWDENEFIVHTPETPGHYVIWENYNHAKIYPGSNIIMSTLTGDEVRRVALLTEAEIVAENMGVLRSMYGAGIPDPESALISSWEDNPTTMGAYSSWPIGFNSDDHDVMRSPIRNLHFAGEHNNARYNGCTHAGYFSGVETATQVVQCIEYGC</sequence>
<dbReference type="PRINTS" id="PR01705">
    <property type="entry name" value="TSP1REPEAT"/>
</dbReference>
<dbReference type="InterPro" id="IPR001613">
    <property type="entry name" value="Flavin_amine_oxidase"/>
</dbReference>
<feature type="binding site" evidence="4">
    <location>
        <begin position="228"/>
        <end position="229"/>
    </location>
    <ligand>
        <name>FAD</name>
        <dbReference type="ChEBI" id="CHEBI:57692"/>
    </ligand>
</feature>
<dbReference type="PANTHER" id="PTHR10742:SF313">
    <property type="entry name" value="AMINE OXIDASE"/>
    <property type="match status" value="1"/>
</dbReference>
<dbReference type="Proteomes" id="UP000749559">
    <property type="component" value="Unassembled WGS sequence"/>
</dbReference>
<comment type="similarity">
    <text evidence="5">Belongs to the flavin monoamine oxidase family.</text>
</comment>
<keyword evidence="2 5" id="KW-0560">Oxidoreductase</keyword>
<feature type="region of interest" description="Disordered" evidence="6">
    <location>
        <begin position="1"/>
        <end position="22"/>
    </location>
</feature>
<dbReference type="Pfam" id="PF00090">
    <property type="entry name" value="TSP_1"/>
    <property type="match status" value="1"/>
</dbReference>
<dbReference type="InterPro" id="IPR036188">
    <property type="entry name" value="FAD/NAD-bd_sf"/>
</dbReference>
<evidence type="ECO:0000256" key="6">
    <source>
        <dbReference type="SAM" id="MobiDB-lite"/>
    </source>
</evidence>
<evidence type="ECO:0000256" key="5">
    <source>
        <dbReference type="RuleBase" id="RU362067"/>
    </source>
</evidence>
<dbReference type="PANTHER" id="PTHR10742">
    <property type="entry name" value="FLAVIN MONOAMINE OXIDASE"/>
    <property type="match status" value="1"/>
</dbReference>
<comment type="cofactor">
    <cofactor evidence="1 5">
        <name>FAD</name>
        <dbReference type="ChEBI" id="CHEBI:57692"/>
    </cofactor>
</comment>
<dbReference type="InterPro" id="IPR002937">
    <property type="entry name" value="Amino_oxidase"/>
</dbReference>
<keyword evidence="5" id="KW-0472">Membrane</keyword>
<feature type="binding site" evidence="4">
    <location>
        <position position="410"/>
    </location>
    <ligand>
        <name>FAD</name>
        <dbReference type="ChEBI" id="CHEBI:57692"/>
    </ligand>
</feature>
<keyword evidence="5" id="KW-1133">Transmembrane helix</keyword>
<dbReference type="PROSITE" id="PS50092">
    <property type="entry name" value="TSP1"/>
    <property type="match status" value="1"/>
</dbReference>
<dbReference type="EC" id="1.4.3.-" evidence="5"/>
<dbReference type="Gene3D" id="3.90.660.10">
    <property type="match status" value="1"/>
</dbReference>
<dbReference type="InterPro" id="IPR050281">
    <property type="entry name" value="Flavin_monoamine_oxidase"/>
</dbReference>
<feature type="transmembrane region" description="Helical" evidence="5">
    <location>
        <begin position="48"/>
        <end position="72"/>
    </location>
</feature>
<proteinExistence type="inferred from homology"/>
<dbReference type="GO" id="GO:0008131">
    <property type="term" value="F:primary methylamine oxidase activity"/>
    <property type="evidence" value="ECO:0007669"/>
    <property type="project" value="UniProtKB-ARBA"/>
</dbReference>
<gene>
    <name evidence="8" type="ORF">OFUS_LOCUS24841</name>
</gene>
<keyword evidence="5" id="KW-0274">FAD</keyword>
<organism evidence="8 9">
    <name type="scientific">Owenia fusiformis</name>
    <name type="common">Polychaete worm</name>
    <dbReference type="NCBI Taxonomy" id="6347"/>
    <lineage>
        <taxon>Eukaryota</taxon>
        <taxon>Metazoa</taxon>
        <taxon>Spiralia</taxon>
        <taxon>Lophotrochozoa</taxon>
        <taxon>Annelida</taxon>
        <taxon>Polychaeta</taxon>
        <taxon>Sedentaria</taxon>
        <taxon>Canalipalpata</taxon>
        <taxon>Sabellida</taxon>
        <taxon>Oweniida</taxon>
        <taxon>Oweniidae</taxon>
        <taxon>Owenia</taxon>
    </lineage>
</organism>
<reference evidence="8" key="1">
    <citation type="submission" date="2022-03" db="EMBL/GenBank/DDBJ databases">
        <authorList>
            <person name="Martin C."/>
        </authorList>
    </citation>
    <scope>NUCLEOTIDE SEQUENCE</scope>
</reference>
<dbReference type="EMBL" id="CAIIXF020000012">
    <property type="protein sequence ID" value="CAH1801011.1"/>
    <property type="molecule type" value="Genomic_DNA"/>
</dbReference>
<keyword evidence="3" id="KW-1015">Disulfide bond</keyword>
<dbReference type="SUPFAM" id="SSF51905">
    <property type="entry name" value="FAD/NAD(P)-binding domain"/>
    <property type="match status" value="1"/>
</dbReference>
<keyword evidence="9" id="KW-1185">Reference proteome</keyword>
<evidence type="ECO:0000259" key="7">
    <source>
        <dbReference type="Pfam" id="PF01593"/>
    </source>
</evidence>
<dbReference type="PRINTS" id="PR00757">
    <property type="entry name" value="AMINEOXDASEF"/>
</dbReference>
<dbReference type="OrthoDB" id="5046242at2759"/>
<keyword evidence="5" id="KW-0812">Transmembrane</keyword>
<evidence type="ECO:0000256" key="3">
    <source>
        <dbReference type="ARBA" id="ARBA00023157"/>
    </source>
</evidence>
<evidence type="ECO:0000313" key="8">
    <source>
        <dbReference type="EMBL" id="CAH1801011.1"/>
    </source>
</evidence>
<comment type="caution">
    <text evidence="8">The sequence shown here is derived from an EMBL/GenBank/DDBJ whole genome shotgun (WGS) entry which is preliminary data.</text>
</comment>
<dbReference type="InterPro" id="IPR036383">
    <property type="entry name" value="TSP1_rpt_sf"/>
</dbReference>
<evidence type="ECO:0000256" key="1">
    <source>
        <dbReference type="ARBA" id="ARBA00001974"/>
    </source>
</evidence>
<dbReference type="AlphaFoldDB" id="A0A8S4Q967"/>
<protein>
    <recommendedName>
        <fullName evidence="5">Amine oxidase</fullName>
        <ecNumber evidence="5">1.4.3.-</ecNumber>
    </recommendedName>
</protein>
<accession>A0A8S4Q967</accession>
<dbReference type="GO" id="GO:0006598">
    <property type="term" value="P:polyamine catabolic process"/>
    <property type="evidence" value="ECO:0007669"/>
    <property type="project" value="TreeGrafter"/>
</dbReference>
<dbReference type="InterPro" id="IPR000884">
    <property type="entry name" value="TSP1_rpt"/>
</dbReference>